<proteinExistence type="predicted"/>
<sequence>MTALNFKIERTNIDTEPKDILWNGNKIPIKGTMISSGMSYRFMVYFVDRQYCNIPSTYMEHQRLVVKFVPVDEIFNYYTVAECRNKAVYGYFNVECPELNCISVNQPVRELCY</sequence>
<accession>K2PWL5</accession>
<reference evidence="1 2" key="1">
    <citation type="journal article" date="2012" name="J. Bacteriol.">
        <title>Genome Sequence of Galbibacter marinum Type Strain ck-I2-15.</title>
        <authorList>
            <person name="Lai Q."/>
            <person name="Li C."/>
            <person name="Shao Z."/>
        </authorList>
    </citation>
    <scope>NUCLEOTIDE SEQUENCE [LARGE SCALE GENOMIC DNA]</scope>
    <source>
        <strain evidence="2">ck-I2-15</strain>
    </source>
</reference>
<keyword evidence="2" id="KW-1185">Reference proteome</keyword>
<protein>
    <submittedName>
        <fullName evidence="1">Uncharacterized protein</fullName>
    </submittedName>
</protein>
<dbReference type="EMBL" id="AMSG01000004">
    <property type="protein sequence ID" value="EKF55819.1"/>
    <property type="molecule type" value="Genomic_DNA"/>
</dbReference>
<evidence type="ECO:0000313" key="1">
    <source>
        <dbReference type="EMBL" id="EKF55819.1"/>
    </source>
</evidence>
<dbReference type="RefSeq" id="WP_008990810.1">
    <property type="nucleotide sequence ID" value="NZ_AMSG01000004.1"/>
</dbReference>
<dbReference type="AlphaFoldDB" id="K2PWL5"/>
<comment type="caution">
    <text evidence="1">The sequence shown here is derived from an EMBL/GenBank/DDBJ whole genome shotgun (WGS) entry which is preliminary data.</text>
</comment>
<name>K2PWL5_9FLAO</name>
<dbReference type="OrthoDB" id="10007655at2"/>
<dbReference type="Proteomes" id="UP000007364">
    <property type="component" value="Unassembled WGS sequence"/>
</dbReference>
<gene>
    <name evidence="1" type="ORF">I215_04685</name>
</gene>
<evidence type="ECO:0000313" key="2">
    <source>
        <dbReference type="Proteomes" id="UP000007364"/>
    </source>
</evidence>
<dbReference type="eggNOG" id="ENOG5033MB1">
    <property type="taxonomic scope" value="Bacteria"/>
</dbReference>
<organism evidence="1 2">
    <name type="scientific">Galbibacter marinus</name>
    <dbReference type="NCBI Taxonomy" id="555500"/>
    <lineage>
        <taxon>Bacteria</taxon>
        <taxon>Pseudomonadati</taxon>
        <taxon>Bacteroidota</taxon>
        <taxon>Flavobacteriia</taxon>
        <taxon>Flavobacteriales</taxon>
        <taxon>Flavobacteriaceae</taxon>
        <taxon>Galbibacter</taxon>
    </lineage>
</organism>